<evidence type="ECO:0000313" key="2">
    <source>
        <dbReference type="EMBL" id="CAA2955244.1"/>
    </source>
</evidence>
<protein>
    <submittedName>
        <fullName evidence="2">Uncharacterized protein</fullName>
    </submittedName>
</protein>
<evidence type="ECO:0000256" key="1">
    <source>
        <dbReference type="SAM" id="MobiDB-lite"/>
    </source>
</evidence>
<sequence>MSLQYIVEQLISVSKSFRRCDWRSEPQEFLAQVDCEVEPGCDASSGEDDMHAESGLAQGSNGNVQHRKFLNSKMQRRLSSQHFSAQTGWRRKAMRNWDFAGKGAI</sequence>
<reference evidence="2 3" key="1">
    <citation type="submission" date="2019-12" db="EMBL/GenBank/DDBJ databases">
        <authorList>
            <person name="Alioto T."/>
            <person name="Alioto T."/>
            <person name="Gomez Garrido J."/>
        </authorList>
    </citation>
    <scope>NUCLEOTIDE SEQUENCE [LARGE SCALE GENOMIC DNA]</scope>
</reference>
<gene>
    <name evidence="2" type="ORF">OLEA9_A074943</name>
</gene>
<dbReference type="AlphaFoldDB" id="A0A8S0PLV8"/>
<dbReference type="Proteomes" id="UP000594638">
    <property type="component" value="Unassembled WGS sequence"/>
</dbReference>
<keyword evidence="3" id="KW-1185">Reference proteome</keyword>
<proteinExistence type="predicted"/>
<name>A0A8S0PLV8_OLEEU</name>
<feature type="region of interest" description="Disordered" evidence="1">
    <location>
        <begin position="41"/>
        <end position="64"/>
    </location>
</feature>
<dbReference type="Gramene" id="OE9A074943T1">
    <property type="protein sequence ID" value="OE9A074943C1"/>
    <property type="gene ID" value="OE9A074943"/>
</dbReference>
<feature type="non-terminal residue" evidence="2">
    <location>
        <position position="105"/>
    </location>
</feature>
<accession>A0A8S0PLV8</accession>
<dbReference type="EMBL" id="CACTIH010000143">
    <property type="protein sequence ID" value="CAA2955244.1"/>
    <property type="molecule type" value="Genomic_DNA"/>
</dbReference>
<evidence type="ECO:0000313" key="3">
    <source>
        <dbReference type="Proteomes" id="UP000594638"/>
    </source>
</evidence>
<organism evidence="2 3">
    <name type="scientific">Olea europaea subsp. europaea</name>
    <dbReference type="NCBI Taxonomy" id="158383"/>
    <lineage>
        <taxon>Eukaryota</taxon>
        <taxon>Viridiplantae</taxon>
        <taxon>Streptophyta</taxon>
        <taxon>Embryophyta</taxon>
        <taxon>Tracheophyta</taxon>
        <taxon>Spermatophyta</taxon>
        <taxon>Magnoliopsida</taxon>
        <taxon>eudicotyledons</taxon>
        <taxon>Gunneridae</taxon>
        <taxon>Pentapetalae</taxon>
        <taxon>asterids</taxon>
        <taxon>lamiids</taxon>
        <taxon>Lamiales</taxon>
        <taxon>Oleaceae</taxon>
        <taxon>Oleeae</taxon>
        <taxon>Olea</taxon>
    </lineage>
</organism>
<comment type="caution">
    <text evidence="2">The sequence shown here is derived from an EMBL/GenBank/DDBJ whole genome shotgun (WGS) entry which is preliminary data.</text>
</comment>